<feature type="transmembrane region" description="Helical" evidence="8">
    <location>
        <begin position="283"/>
        <end position="306"/>
    </location>
</feature>
<evidence type="ECO:0000256" key="3">
    <source>
        <dbReference type="ARBA" id="ARBA00022448"/>
    </source>
</evidence>
<feature type="transmembrane region" description="Helical" evidence="8">
    <location>
        <begin position="161"/>
        <end position="183"/>
    </location>
</feature>
<gene>
    <name evidence="9" type="ORF">H9838_04510</name>
</gene>
<dbReference type="EMBL" id="DXDU01000071">
    <property type="protein sequence ID" value="HIY26422.1"/>
    <property type="molecule type" value="Genomic_DNA"/>
</dbReference>
<accession>A0A9D1YCZ7</accession>
<comment type="subcellular location">
    <subcellularLocation>
        <location evidence="1">Cell membrane</location>
        <topology evidence="1">Multi-pass membrane protein</topology>
    </subcellularLocation>
</comment>
<dbReference type="Proteomes" id="UP000823915">
    <property type="component" value="Unassembled WGS sequence"/>
</dbReference>
<evidence type="ECO:0000256" key="4">
    <source>
        <dbReference type="ARBA" id="ARBA00022475"/>
    </source>
</evidence>
<evidence type="ECO:0000256" key="8">
    <source>
        <dbReference type="SAM" id="Phobius"/>
    </source>
</evidence>
<dbReference type="AlphaFoldDB" id="A0A9D1YCZ7"/>
<feature type="transmembrane region" description="Helical" evidence="8">
    <location>
        <begin position="68"/>
        <end position="91"/>
    </location>
</feature>
<proteinExistence type="inferred from homology"/>
<name>A0A9D1YCZ7_9FIRM</name>
<dbReference type="GO" id="GO:0005886">
    <property type="term" value="C:plasma membrane"/>
    <property type="evidence" value="ECO:0007669"/>
    <property type="project" value="UniProtKB-SubCell"/>
</dbReference>
<evidence type="ECO:0000313" key="10">
    <source>
        <dbReference type="Proteomes" id="UP000823915"/>
    </source>
</evidence>
<keyword evidence="6 8" id="KW-1133">Transmembrane helix</keyword>
<keyword evidence="5 8" id="KW-0812">Transmembrane</keyword>
<keyword evidence="4" id="KW-1003">Cell membrane</keyword>
<feature type="transmembrane region" description="Helical" evidence="8">
    <location>
        <begin position="226"/>
        <end position="247"/>
    </location>
</feature>
<protein>
    <submittedName>
        <fullName evidence="9">AEC family transporter</fullName>
    </submittedName>
</protein>
<feature type="transmembrane region" description="Helical" evidence="8">
    <location>
        <begin position="103"/>
        <end position="122"/>
    </location>
</feature>
<feature type="transmembrane region" description="Helical" evidence="8">
    <location>
        <begin position="253"/>
        <end position="271"/>
    </location>
</feature>
<keyword evidence="7 8" id="KW-0472">Membrane</keyword>
<evidence type="ECO:0000313" key="9">
    <source>
        <dbReference type="EMBL" id="HIY26422.1"/>
    </source>
</evidence>
<dbReference type="Gene3D" id="1.20.1530.20">
    <property type="match status" value="1"/>
</dbReference>
<feature type="transmembrane region" description="Helical" evidence="8">
    <location>
        <begin position="6"/>
        <end position="26"/>
    </location>
</feature>
<feature type="transmembrane region" description="Helical" evidence="8">
    <location>
        <begin position="38"/>
        <end position="56"/>
    </location>
</feature>
<evidence type="ECO:0000256" key="1">
    <source>
        <dbReference type="ARBA" id="ARBA00004651"/>
    </source>
</evidence>
<dbReference type="GO" id="GO:0055085">
    <property type="term" value="P:transmembrane transport"/>
    <property type="evidence" value="ECO:0007669"/>
    <property type="project" value="InterPro"/>
</dbReference>
<evidence type="ECO:0000256" key="2">
    <source>
        <dbReference type="ARBA" id="ARBA00010145"/>
    </source>
</evidence>
<evidence type="ECO:0000256" key="6">
    <source>
        <dbReference type="ARBA" id="ARBA00022989"/>
    </source>
</evidence>
<evidence type="ECO:0000256" key="7">
    <source>
        <dbReference type="ARBA" id="ARBA00023136"/>
    </source>
</evidence>
<feature type="transmembrane region" description="Helical" evidence="8">
    <location>
        <begin position="128"/>
        <end position="149"/>
    </location>
</feature>
<dbReference type="InterPro" id="IPR038770">
    <property type="entry name" value="Na+/solute_symporter_sf"/>
</dbReference>
<feature type="transmembrane region" description="Helical" evidence="8">
    <location>
        <begin position="195"/>
        <end position="214"/>
    </location>
</feature>
<sequence length="313" mass="33830">MESLRISLEIVLPLFLLLAIGYAVKLTGMMNDTSVKQINKVIFKIFLPLLVFQNIYETELAESFRSDLLLYAVAGVVIQFLISLCVVLLAEKDNARRGVMLQGMFRSNFVLFGIPISTSLYGDAAAGLAAVLIAVIIPLYNALAVIALEMFRGKKPNFFKILLGIVTNPLILGSAAGILFVVFRMPLPGPIAETVSDLATISTPLAFVILGASFSFGDMGKYVKELFLTVGFKLVVYPALFLGVAILLGFRDAALAVLLTVFAAPVAVSSFTMAQQMGGDDKLAAQIVVFTSILSIVSMFVIIFLFKELAFFG</sequence>
<organism evidence="9 10">
    <name type="scientific">Candidatus Acutalibacter pullistercoris</name>
    <dbReference type="NCBI Taxonomy" id="2838418"/>
    <lineage>
        <taxon>Bacteria</taxon>
        <taxon>Bacillati</taxon>
        <taxon>Bacillota</taxon>
        <taxon>Clostridia</taxon>
        <taxon>Eubacteriales</taxon>
        <taxon>Acutalibacteraceae</taxon>
        <taxon>Acutalibacter</taxon>
    </lineage>
</organism>
<comment type="similarity">
    <text evidence="2">Belongs to the auxin efflux carrier (TC 2.A.69) family.</text>
</comment>
<reference evidence="9" key="1">
    <citation type="journal article" date="2021" name="PeerJ">
        <title>Extensive microbial diversity within the chicken gut microbiome revealed by metagenomics and culture.</title>
        <authorList>
            <person name="Gilroy R."/>
            <person name="Ravi A."/>
            <person name="Getino M."/>
            <person name="Pursley I."/>
            <person name="Horton D.L."/>
            <person name="Alikhan N.F."/>
            <person name="Baker D."/>
            <person name="Gharbi K."/>
            <person name="Hall N."/>
            <person name="Watson M."/>
            <person name="Adriaenssens E.M."/>
            <person name="Foster-Nyarko E."/>
            <person name="Jarju S."/>
            <person name="Secka A."/>
            <person name="Antonio M."/>
            <person name="Oren A."/>
            <person name="Chaudhuri R.R."/>
            <person name="La Ragione R."/>
            <person name="Hildebrand F."/>
            <person name="Pallen M.J."/>
        </authorList>
    </citation>
    <scope>NUCLEOTIDE SEQUENCE</scope>
    <source>
        <strain evidence="9">1282</strain>
    </source>
</reference>
<reference evidence="9" key="2">
    <citation type="submission" date="2021-04" db="EMBL/GenBank/DDBJ databases">
        <authorList>
            <person name="Gilroy R."/>
        </authorList>
    </citation>
    <scope>NUCLEOTIDE SEQUENCE</scope>
    <source>
        <strain evidence="9">1282</strain>
    </source>
</reference>
<keyword evidence="3" id="KW-0813">Transport</keyword>
<dbReference type="InterPro" id="IPR004776">
    <property type="entry name" value="Mem_transp_PIN-like"/>
</dbReference>
<dbReference type="PANTHER" id="PTHR36838">
    <property type="entry name" value="AUXIN EFFLUX CARRIER FAMILY PROTEIN"/>
    <property type="match status" value="1"/>
</dbReference>
<dbReference type="PANTHER" id="PTHR36838:SF4">
    <property type="entry name" value="AUXIN EFFLUX CARRIER FAMILY PROTEIN"/>
    <property type="match status" value="1"/>
</dbReference>
<evidence type="ECO:0000256" key="5">
    <source>
        <dbReference type="ARBA" id="ARBA00022692"/>
    </source>
</evidence>
<dbReference type="Pfam" id="PF03547">
    <property type="entry name" value="Mem_trans"/>
    <property type="match status" value="1"/>
</dbReference>
<comment type="caution">
    <text evidence="9">The sequence shown here is derived from an EMBL/GenBank/DDBJ whole genome shotgun (WGS) entry which is preliminary data.</text>
</comment>